<gene>
    <name evidence="3" type="ORF">GCM10011519_14880</name>
</gene>
<dbReference type="Gene3D" id="3.40.190.10">
    <property type="entry name" value="Periplasmic binding protein-like II"/>
    <property type="match status" value="1"/>
</dbReference>
<dbReference type="CDD" id="cd13611">
    <property type="entry name" value="PBP2_YehZ"/>
    <property type="match status" value="1"/>
</dbReference>
<dbReference type="Pfam" id="PF04069">
    <property type="entry name" value="OpuAC"/>
    <property type="match status" value="1"/>
</dbReference>
<feature type="signal peptide" evidence="1">
    <location>
        <begin position="1"/>
        <end position="21"/>
    </location>
</feature>
<evidence type="ECO:0000259" key="2">
    <source>
        <dbReference type="Pfam" id="PF04069"/>
    </source>
</evidence>
<evidence type="ECO:0000313" key="3">
    <source>
        <dbReference type="EMBL" id="GGF42077.1"/>
    </source>
</evidence>
<dbReference type="AlphaFoldDB" id="A0A917BGM5"/>
<evidence type="ECO:0000313" key="4">
    <source>
        <dbReference type="Proteomes" id="UP000649179"/>
    </source>
</evidence>
<dbReference type="SUPFAM" id="SSF53850">
    <property type="entry name" value="Periplasmic binding protein-like II"/>
    <property type="match status" value="1"/>
</dbReference>
<keyword evidence="4" id="KW-1185">Reference proteome</keyword>
<name>A0A917BGM5_9ACTN</name>
<protein>
    <submittedName>
        <fullName evidence="3">Glycine/betaine ABC transporter substrate-binding protein</fullName>
    </submittedName>
</protein>
<reference evidence="3" key="2">
    <citation type="submission" date="2020-09" db="EMBL/GenBank/DDBJ databases">
        <authorList>
            <person name="Sun Q."/>
            <person name="Zhou Y."/>
        </authorList>
    </citation>
    <scope>NUCLEOTIDE SEQUENCE</scope>
    <source>
        <strain evidence="3">CGMCC 1.16067</strain>
    </source>
</reference>
<dbReference type="Gene3D" id="3.40.190.120">
    <property type="entry name" value="Osmoprotection protein (prox), domain 2"/>
    <property type="match status" value="1"/>
</dbReference>
<dbReference type="Proteomes" id="UP000649179">
    <property type="component" value="Unassembled WGS sequence"/>
</dbReference>
<dbReference type="GO" id="GO:0043190">
    <property type="term" value="C:ATP-binding cassette (ABC) transporter complex"/>
    <property type="evidence" value="ECO:0007669"/>
    <property type="project" value="InterPro"/>
</dbReference>
<proteinExistence type="predicted"/>
<dbReference type="GO" id="GO:0022857">
    <property type="term" value="F:transmembrane transporter activity"/>
    <property type="evidence" value="ECO:0007669"/>
    <property type="project" value="InterPro"/>
</dbReference>
<keyword evidence="1" id="KW-0732">Signal</keyword>
<dbReference type="InterPro" id="IPR007210">
    <property type="entry name" value="ABC_Gly_betaine_transp_sub-bd"/>
</dbReference>
<sequence length="333" mass="36146">MRSTKARLALLAGLVSTALLSSGCLGLGTAGGFVATGKLAGPLEDVKSMDGASVAVGSKNFSENIILGKMAIILMQSDGANVKDLTNIPGSAAARQAMLTNQIDAQWEYTGTGWITYLGHDKPIKDEEKQYTAVRDEDQKKNQLDWLPPAPMNNTYAFATTQAGKKKFGNITKFSQIATLPVSERTFCVESELLNRPDGMPGLLKTYGIPLGDPNGVPRRNLQTYQTGAVYAATARGECNFGEVFTTDGRIVSLNLNVLEDDKKFFPNYNVSLVLRDETAKKYPQIADLIEPVAKKLTNEVLLKLNAKVDVDGEEPADVAYDWLKQNGFVTDK</sequence>
<dbReference type="PROSITE" id="PS51257">
    <property type="entry name" value="PROKAR_LIPOPROTEIN"/>
    <property type="match status" value="1"/>
</dbReference>
<comment type="caution">
    <text evidence="3">The sequence shown here is derived from an EMBL/GenBank/DDBJ whole genome shotgun (WGS) entry which is preliminary data.</text>
</comment>
<feature type="chain" id="PRO_5039445449" evidence="1">
    <location>
        <begin position="22"/>
        <end position="333"/>
    </location>
</feature>
<dbReference type="EMBL" id="BMKQ01000001">
    <property type="protein sequence ID" value="GGF42077.1"/>
    <property type="molecule type" value="Genomic_DNA"/>
</dbReference>
<feature type="domain" description="ABC-type glycine betaine transport system substrate-binding" evidence="2">
    <location>
        <begin position="53"/>
        <end position="326"/>
    </location>
</feature>
<evidence type="ECO:0000256" key="1">
    <source>
        <dbReference type="SAM" id="SignalP"/>
    </source>
</evidence>
<accession>A0A917BGM5</accession>
<reference evidence="3" key="1">
    <citation type="journal article" date="2014" name="Int. J. Syst. Evol. Microbiol.">
        <title>Complete genome sequence of Corynebacterium casei LMG S-19264T (=DSM 44701T), isolated from a smear-ripened cheese.</title>
        <authorList>
            <consortium name="US DOE Joint Genome Institute (JGI-PGF)"/>
            <person name="Walter F."/>
            <person name="Albersmeier A."/>
            <person name="Kalinowski J."/>
            <person name="Ruckert C."/>
        </authorList>
    </citation>
    <scope>NUCLEOTIDE SEQUENCE</scope>
    <source>
        <strain evidence="3">CGMCC 1.16067</strain>
    </source>
</reference>
<dbReference type="RefSeq" id="WP_188779204.1">
    <property type="nucleotide sequence ID" value="NZ_BMKQ01000001.1"/>
</dbReference>
<organism evidence="3 4">
    <name type="scientific">Marmoricola endophyticus</name>
    <dbReference type="NCBI Taxonomy" id="2040280"/>
    <lineage>
        <taxon>Bacteria</taxon>
        <taxon>Bacillati</taxon>
        <taxon>Actinomycetota</taxon>
        <taxon>Actinomycetes</taxon>
        <taxon>Propionibacteriales</taxon>
        <taxon>Nocardioidaceae</taxon>
        <taxon>Marmoricola</taxon>
    </lineage>
</organism>